<reference evidence="2" key="1">
    <citation type="submission" date="2020-04" db="EMBL/GenBank/DDBJ databases">
        <authorList>
            <person name="Zhang T."/>
        </authorList>
    </citation>
    <scope>NUCLEOTIDE SEQUENCE</scope>
    <source>
        <strain evidence="2">HKST-UBA01</strain>
    </source>
</reference>
<gene>
    <name evidence="2" type="ORF">KC729_22125</name>
</gene>
<dbReference type="Proteomes" id="UP000697710">
    <property type="component" value="Unassembled WGS sequence"/>
</dbReference>
<dbReference type="InterPro" id="IPR028994">
    <property type="entry name" value="Integrin_alpha_N"/>
</dbReference>
<accession>A0A956M382</accession>
<dbReference type="AlphaFoldDB" id="A0A956M382"/>
<protein>
    <submittedName>
        <fullName evidence="2">VCBS repeat-containing protein</fullName>
    </submittedName>
</protein>
<proteinExistence type="predicted"/>
<dbReference type="Gene3D" id="2.130.10.130">
    <property type="entry name" value="Integrin alpha, N-terminal"/>
    <property type="match status" value="1"/>
</dbReference>
<comment type="caution">
    <text evidence="2">The sequence shown here is derived from an EMBL/GenBank/DDBJ whole genome shotgun (WGS) entry which is preliminary data.</text>
</comment>
<dbReference type="EMBL" id="JAGQHR010001165">
    <property type="protein sequence ID" value="MCA9730395.1"/>
    <property type="molecule type" value="Genomic_DNA"/>
</dbReference>
<evidence type="ECO:0000313" key="3">
    <source>
        <dbReference type="Proteomes" id="UP000697710"/>
    </source>
</evidence>
<dbReference type="InterPro" id="IPR013517">
    <property type="entry name" value="FG-GAP"/>
</dbReference>
<dbReference type="PANTHER" id="PTHR44103">
    <property type="entry name" value="PROPROTEIN CONVERTASE P"/>
    <property type="match status" value="1"/>
</dbReference>
<feature type="non-terminal residue" evidence="2">
    <location>
        <position position="1"/>
    </location>
</feature>
<dbReference type="Pfam" id="PF13517">
    <property type="entry name" value="FG-GAP_3"/>
    <property type="match status" value="2"/>
</dbReference>
<name>A0A956M382_UNCEI</name>
<dbReference type="SUPFAM" id="SSF69318">
    <property type="entry name" value="Integrin alpha N-terminal domain"/>
    <property type="match status" value="1"/>
</dbReference>
<sequence length="210" mass="22643">YDGDGDLDLLLIRESASRLYRNDGGIFTNSGVGLPGLLNADAAWGDYDNDGDLDFVVAGATLVMPYPFDPTTVRYGDTRLYRNDGGSFTRVTESLADLYDGSVAWGDYDNDGDLDLLLTGTRRLSVNQATPETYLYRNDGGTFVDRSTMRDVYRSEGEWADVDGDGDLDVLLTGSSLAGSQTLVYRNDGGSFVERPAGLLRVSDSALAAG</sequence>
<dbReference type="PANTHER" id="PTHR44103:SF1">
    <property type="entry name" value="PROPROTEIN CONVERTASE P"/>
    <property type="match status" value="1"/>
</dbReference>
<reference evidence="2" key="2">
    <citation type="journal article" date="2021" name="Microbiome">
        <title>Successional dynamics and alternative stable states in a saline activated sludge microbial community over 9 years.</title>
        <authorList>
            <person name="Wang Y."/>
            <person name="Ye J."/>
            <person name="Ju F."/>
            <person name="Liu L."/>
            <person name="Boyd J.A."/>
            <person name="Deng Y."/>
            <person name="Parks D.H."/>
            <person name="Jiang X."/>
            <person name="Yin X."/>
            <person name="Woodcroft B.J."/>
            <person name="Tyson G.W."/>
            <person name="Hugenholtz P."/>
            <person name="Polz M.F."/>
            <person name="Zhang T."/>
        </authorList>
    </citation>
    <scope>NUCLEOTIDE SEQUENCE</scope>
    <source>
        <strain evidence="2">HKST-UBA01</strain>
    </source>
</reference>
<evidence type="ECO:0000256" key="1">
    <source>
        <dbReference type="ARBA" id="ARBA00022729"/>
    </source>
</evidence>
<organism evidence="2 3">
    <name type="scientific">Eiseniibacteriota bacterium</name>
    <dbReference type="NCBI Taxonomy" id="2212470"/>
    <lineage>
        <taxon>Bacteria</taxon>
        <taxon>Candidatus Eiseniibacteriota</taxon>
    </lineage>
</organism>
<keyword evidence="1" id="KW-0732">Signal</keyword>
<feature type="non-terminal residue" evidence="2">
    <location>
        <position position="210"/>
    </location>
</feature>
<evidence type="ECO:0000313" key="2">
    <source>
        <dbReference type="EMBL" id="MCA9730395.1"/>
    </source>
</evidence>